<evidence type="ECO:0000259" key="2">
    <source>
        <dbReference type="PROSITE" id="PS50181"/>
    </source>
</evidence>
<dbReference type="InterPro" id="IPR036047">
    <property type="entry name" value="F-box-like_dom_sf"/>
</dbReference>
<evidence type="ECO:0000256" key="1">
    <source>
        <dbReference type="SAM" id="MobiDB-lite"/>
    </source>
</evidence>
<dbReference type="Proteomes" id="UP001141327">
    <property type="component" value="Unassembled WGS sequence"/>
</dbReference>
<reference evidence="3" key="1">
    <citation type="journal article" date="2022" name="bioRxiv">
        <title>Genomics of Preaxostyla Flagellates Illuminates Evolutionary Transitions and the Path Towards Mitochondrial Loss.</title>
        <authorList>
            <person name="Novak L.V.F."/>
            <person name="Treitli S.C."/>
            <person name="Pyrih J."/>
            <person name="Halakuc P."/>
            <person name="Pipaliya S.V."/>
            <person name="Vacek V."/>
            <person name="Brzon O."/>
            <person name="Soukal P."/>
            <person name="Eme L."/>
            <person name="Dacks J.B."/>
            <person name="Karnkowska A."/>
            <person name="Elias M."/>
            <person name="Hampl V."/>
        </authorList>
    </citation>
    <scope>NUCLEOTIDE SEQUENCE</scope>
    <source>
        <strain evidence="3">RCP-MX</strain>
    </source>
</reference>
<feature type="domain" description="F-box" evidence="2">
    <location>
        <begin position="100"/>
        <end position="147"/>
    </location>
</feature>
<evidence type="ECO:0000313" key="4">
    <source>
        <dbReference type="Proteomes" id="UP001141327"/>
    </source>
</evidence>
<sequence>MSGVYYSLPPRAPPVYVQHMRFPAERFVLPPLPSPAILPPGAPRTVTSPLAYPTSTSSPLATPQRSAARSRSVSPQAYRQLFPEASLHTWKSWPRWTRKPTLMEVIPSEVLSAICGFLDPLDVANVSRACRTFFQVAWKSEYVWHQIALRMELSANPKGKSWMTIVRDGRYRFLPRPEVNISQDGKTVTFPNTTSYTVLVHPPVRTGVWRGTSQFESRGRAGDIAIGWSAVPTLPENYLGNDEISIDWNAWSV</sequence>
<dbReference type="InterPro" id="IPR001810">
    <property type="entry name" value="F-box_dom"/>
</dbReference>
<dbReference type="SUPFAM" id="SSF81383">
    <property type="entry name" value="F-box domain"/>
    <property type="match status" value="1"/>
</dbReference>
<gene>
    <name evidence="3" type="ORF">PAPYR_9197</name>
</gene>
<protein>
    <recommendedName>
        <fullName evidence="2">F-box domain-containing protein</fullName>
    </recommendedName>
</protein>
<dbReference type="CDD" id="cd09917">
    <property type="entry name" value="F-box_SF"/>
    <property type="match status" value="1"/>
</dbReference>
<comment type="caution">
    <text evidence="3">The sequence shown here is derived from an EMBL/GenBank/DDBJ whole genome shotgun (WGS) entry which is preliminary data.</text>
</comment>
<evidence type="ECO:0000313" key="3">
    <source>
        <dbReference type="EMBL" id="KAJ4455770.1"/>
    </source>
</evidence>
<name>A0ABQ8U8Z8_9EUKA</name>
<organism evidence="3 4">
    <name type="scientific">Paratrimastix pyriformis</name>
    <dbReference type="NCBI Taxonomy" id="342808"/>
    <lineage>
        <taxon>Eukaryota</taxon>
        <taxon>Metamonada</taxon>
        <taxon>Preaxostyla</taxon>
        <taxon>Paratrimastigidae</taxon>
        <taxon>Paratrimastix</taxon>
    </lineage>
</organism>
<feature type="region of interest" description="Disordered" evidence="1">
    <location>
        <begin position="48"/>
        <end position="74"/>
    </location>
</feature>
<keyword evidence="4" id="KW-1185">Reference proteome</keyword>
<dbReference type="EMBL" id="JAPMOS010000093">
    <property type="protein sequence ID" value="KAJ4455770.1"/>
    <property type="molecule type" value="Genomic_DNA"/>
</dbReference>
<accession>A0ABQ8U8Z8</accession>
<dbReference type="Gene3D" id="1.20.1280.50">
    <property type="match status" value="1"/>
</dbReference>
<proteinExistence type="predicted"/>
<dbReference type="PROSITE" id="PS50181">
    <property type="entry name" value="FBOX"/>
    <property type="match status" value="1"/>
</dbReference>
<dbReference type="Pfam" id="PF12937">
    <property type="entry name" value="F-box-like"/>
    <property type="match status" value="1"/>
</dbReference>